<accession>A0ABU5GYJ9</accession>
<evidence type="ECO:0000313" key="4">
    <source>
        <dbReference type="Proteomes" id="UP001291309"/>
    </source>
</evidence>
<dbReference type="InterPro" id="IPR003615">
    <property type="entry name" value="HNH_nuc"/>
</dbReference>
<reference evidence="3 4" key="1">
    <citation type="submission" date="2023-12" db="EMBL/GenBank/DDBJ databases">
        <title>the genome sequence of Hyalangium sp. s54d21.</title>
        <authorList>
            <person name="Zhang X."/>
        </authorList>
    </citation>
    <scope>NUCLEOTIDE SEQUENCE [LARGE SCALE GENOMIC DNA]</scope>
    <source>
        <strain evidence="4">s54d21</strain>
    </source>
</reference>
<sequence length="282" mass="32866">MRPPRKKPLVFEGIKLDERMALAIISEGCYFDLWPEHDEDYPWVFTVKDHRPVYPLHVYVWLRNHGPLLPGHVIHHRDHNKLNAQLSNLEAIHRSDHAKRHREERQKFSPRKREDYGGLYRPHAPEPVRELTLSEMMRLLRRGKLSRPPSPSSRPPVEEEEFREAEKKLKAALHDLMEEVDHLDSGQPIPRVTTRRRGNDIKLGLGKKAERRGCTPAEAALVRALVKHERAESPDEAVAAELDLPLGVVKKMKMRPSVDLAITRWRCYQRLPPPGFRKKKED</sequence>
<keyword evidence="3" id="KW-0540">Nuclease</keyword>
<dbReference type="EC" id="3.1.-.-" evidence="3"/>
<organism evidence="3 4">
    <name type="scientific">Hyalangium rubrum</name>
    <dbReference type="NCBI Taxonomy" id="3103134"/>
    <lineage>
        <taxon>Bacteria</taxon>
        <taxon>Pseudomonadati</taxon>
        <taxon>Myxococcota</taxon>
        <taxon>Myxococcia</taxon>
        <taxon>Myxococcales</taxon>
        <taxon>Cystobacterineae</taxon>
        <taxon>Archangiaceae</taxon>
        <taxon>Hyalangium</taxon>
    </lineage>
</organism>
<keyword evidence="3" id="KW-0378">Hydrolase</keyword>
<dbReference type="Proteomes" id="UP001291309">
    <property type="component" value="Unassembled WGS sequence"/>
</dbReference>
<dbReference type="GO" id="GO:0004519">
    <property type="term" value="F:endonuclease activity"/>
    <property type="evidence" value="ECO:0007669"/>
    <property type="project" value="UniProtKB-KW"/>
</dbReference>
<comment type="caution">
    <text evidence="3">The sequence shown here is derived from an EMBL/GenBank/DDBJ whole genome shotgun (WGS) entry which is preliminary data.</text>
</comment>
<evidence type="ECO:0000256" key="1">
    <source>
        <dbReference type="SAM" id="MobiDB-lite"/>
    </source>
</evidence>
<dbReference type="EMBL" id="JAXIVS010000002">
    <property type="protein sequence ID" value="MDY7225779.1"/>
    <property type="molecule type" value="Genomic_DNA"/>
</dbReference>
<protein>
    <submittedName>
        <fullName evidence="3">HNH endonuclease signature motif containing protein</fullName>
        <ecNumber evidence="3">3.1.-.-</ecNumber>
    </submittedName>
</protein>
<feature type="compositionally biased region" description="Basic and acidic residues" evidence="1">
    <location>
        <begin position="95"/>
        <end position="116"/>
    </location>
</feature>
<dbReference type="Pfam" id="PF13392">
    <property type="entry name" value="HNH_3"/>
    <property type="match status" value="1"/>
</dbReference>
<evidence type="ECO:0000313" key="3">
    <source>
        <dbReference type="EMBL" id="MDY7225779.1"/>
    </source>
</evidence>
<dbReference type="GO" id="GO:0016787">
    <property type="term" value="F:hydrolase activity"/>
    <property type="evidence" value="ECO:0007669"/>
    <property type="project" value="UniProtKB-KW"/>
</dbReference>
<dbReference type="Gene3D" id="3.90.75.20">
    <property type="match status" value="1"/>
</dbReference>
<gene>
    <name evidence="3" type="ORF">SYV04_05270</name>
</gene>
<feature type="domain" description="HNH nuclease" evidence="2">
    <location>
        <begin position="55"/>
        <end position="98"/>
    </location>
</feature>
<feature type="region of interest" description="Disordered" evidence="1">
    <location>
        <begin position="95"/>
        <end position="127"/>
    </location>
</feature>
<dbReference type="InterPro" id="IPR044925">
    <property type="entry name" value="His-Me_finger_sf"/>
</dbReference>
<name>A0ABU5GYJ9_9BACT</name>
<keyword evidence="4" id="KW-1185">Reference proteome</keyword>
<dbReference type="SUPFAM" id="SSF54060">
    <property type="entry name" value="His-Me finger endonucleases"/>
    <property type="match status" value="1"/>
</dbReference>
<feature type="region of interest" description="Disordered" evidence="1">
    <location>
        <begin position="141"/>
        <end position="161"/>
    </location>
</feature>
<proteinExistence type="predicted"/>
<dbReference type="RefSeq" id="WP_321544509.1">
    <property type="nucleotide sequence ID" value="NZ_JAXIVS010000002.1"/>
</dbReference>
<evidence type="ECO:0000259" key="2">
    <source>
        <dbReference type="Pfam" id="PF13392"/>
    </source>
</evidence>
<keyword evidence="3" id="KW-0255">Endonuclease</keyword>